<name>A0AAD9ZV21_9ROSI</name>
<evidence type="ECO:0008006" key="3">
    <source>
        <dbReference type="Google" id="ProtNLM"/>
    </source>
</evidence>
<accession>A0AAD9ZV21</accession>
<dbReference type="Proteomes" id="UP001281410">
    <property type="component" value="Unassembled WGS sequence"/>
</dbReference>
<sequence>MSDQGFFEELFLVESRIHHDLDVLLHRHECFLHDRSRINGVLLNDRLVIRDHNVGYYSAIFSSDSSSVGYDFSMVDDVIPNIVTVVENDFLIDIPSVEDIHDAIFAMDVTSTPGLNGFSGLCSSFIVLLQKLRDSISIDQYHPIVLSNFLFKISSKILADRLAQIAARIVSPYQFGSIRDRHIEYCIALALDCVNVLHKKCYGANLAMKIDIRKAFDTLD</sequence>
<keyword evidence="2" id="KW-1185">Reference proteome</keyword>
<proteinExistence type="predicted"/>
<dbReference type="AlphaFoldDB" id="A0AAD9ZV21"/>
<evidence type="ECO:0000313" key="1">
    <source>
        <dbReference type="EMBL" id="KAK3193452.1"/>
    </source>
</evidence>
<comment type="caution">
    <text evidence="1">The sequence shown here is derived from an EMBL/GenBank/DDBJ whole genome shotgun (WGS) entry which is preliminary data.</text>
</comment>
<evidence type="ECO:0000313" key="2">
    <source>
        <dbReference type="Proteomes" id="UP001281410"/>
    </source>
</evidence>
<reference evidence="1" key="1">
    <citation type="journal article" date="2023" name="Plant J.">
        <title>Genome sequences and population genomics provide insights into the demographic history, inbreeding, and mutation load of two 'living fossil' tree species of Dipteronia.</title>
        <authorList>
            <person name="Feng Y."/>
            <person name="Comes H.P."/>
            <person name="Chen J."/>
            <person name="Zhu S."/>
            <person name="Lu R."/>
            <person name="Zhang X."/>
            <person name="Li P."/>
            <person name="Qiu J."/>
            <person name="Olsen K.M."/>
            <person name="Qiu Y."/>
        </authorList>
    </citation>
    <scope>NUCLEOTIDE SEQUENCE</scope>
    <source>
        <strain evidence="1">NBL</strain>
    </source>
</reference>
<gene>
    <name evidence="1" type="ORF">Dsin_024762</name>
</gene>
<dbReference type="EMBL" id="JANJYJ010000008">
    <property type="protein sequence ID" value="KAK3193452.1"/>
    <property type="molecule type" value="Genomic_DNA"/>
</dbReference>
<protein>
    <recommendedName>
        <fullName evidence="3">Reverse transcriptase domain-containing protein</fullName>
    </recommendedName>
</protein>
<organism evidence="1 2">
    <name type="scientific">Dipteronia sinensis</name>
    <dbReference type="NCBI Taxonomy" id="43782"/>
    <lineage>
        <taxon>Eukaryota</taxon>
        <taxon>Viridiplantae</taxon>
        <taxon>Streptophyta</taxon>
        <taxon>Embryophyta</taxon>
        <taxon>Tracheophyta</taxon>
        <taxon>Spermatophyta</taxon>
        <taxon>Magnoliopsida</taxon>
        <taxon>eudicotyledons</taxon>
        <taxon>Gunneridae</taxon>
        <taxon>Pentapetalae</taxon>
        <taxon>rosids</taxon>
        <taxon>malvids</taxon>
        <taxon>Sapindales</taxon>
        <taxon>Sapindaceae</taxon>
        <taxon>Hippocastanoideae</taxon>
        <taxon>Acereae</taxon>
        <taxon>Dipteronia</taxon>
    </lineage>
</organism>